<organism evidence="1 2">
    <name type="scientific">Hypsizygus marmoreus</name>
    <name type="common">White beech mushroom</name>
    <name type="synonym">Agaricus marmoreus</name>
    <dbReference type="NCBI Taxonomy" id="39966"/>
    <lineage>
        <taxon>Eukaryota</taxon>
        <taxon>Fungi</taxon>
        <taxon>Dikarya</taxon>
        <taxon>Basidiomycota</taxon>
        <taxon>Agaricomycotina</taxon>
        <taxon>Agaricomycetes</taxon>
        <taxon>Agaricomycetidae</taxon>
        <taxon>Agaricales</taxon>
        <taxon>Tricholomatineae</taxon>
        <taxon>Lyophyllaceae</taxon>
        <taxon>Hypsizygus</taxon>
    </lineage>
</organism>
<evidence type="ECO:0000313" key="2">
    <source>
        <dbReference type="Proteomes" id="UP000076154"/>
    </source>
</evidence>
<dbReference type="Proteomes" id="UP000076154">
    <property type="component" value="Unassembled WGS sequence"/>
</dbReference>
<sequence length="60" mass="6714">MAEGVGFLPSRVALPPRKPYFADILLGTDITGTELVRCLYLHPLNQKFTESVFYALSLSR</sequence>
<keyword evidence="2" id="KW-1185">Reference proteome</keyword>
<accession>A0A369K6B3</accession>
<name>A0A369K6B3_HYPMA</name>
<reference evidence="1" key="1">
    <citation type="submission" date="2018-04" db="EMBL/GenBank/DDBJ databases">
        <title>Whole genome sequencing of Hypsizygus marmoreus.</title>
        <authorList>
            <person name="Choi I.-G."/>
            <person name="Min B."/>
            <person name="Kim J.-G."/>
            <person name="Kim S."/>
            <person name="Oh Y.-L."/>
            <person name="Kong W.-S."/>
            <person name="Park H."/>
            <person name="Jeong J."/>
            <person name="Song E.-S."/>
        </authorList>
    </citation>
    <scope>NUCLEOTIDE SEQUENCE [LARGE SCALE GENOMIC DNA]</scope>
    <source>
        <strain evidence="1">51987-8</strain>
    </source>
</reference>
<dbReference type="EMBL" id="LUEZ02000036">
    <property type="protein sequence ID" value="RDB26436.1"/>
    <property type="molecule type" value="Genomic_DNA"/>
</dbReference>
<proteinExistence type="predicted"/>
<protein>
    <submittedName>
        <fullName evidence="1">Uncharacterized protein</fullName>
    </submittedName>
</protein>
<dbReference type="InParanoid" id="A0A369K6B3"/>
<evidence type="ECO:0000313" key="1">
    <source>
        <dbReference type="EMBL" id="RDB26436.1"/>
    </source>
</evidence>
<dbReference type="AlphaFoldDB" id="A0A369K6B3"/>
<comment type="caution">
    <text evidence="1">The sequence shown here is derived from an EMBL/GenBank/DDBJ whole genome shotgun (WGS) entry which is preliminary data.</text>
</comment>
<gene>
    <name evidence="1" type="ORF">Hypma_006059</name>
</gene>